<dbReference type="EMBL" id="DAESCB010000045">
    <property type="protein sequence ID" value="HBH7045298.1"/>
    <property type="molecule type" value="Genomic_DNA"/>
</dbReference>
<evidence type="ECO:0000313" key="6">
    <source>
        <dbReference type="EMBL" id="ELV3682907.1"/>
    </source>
</evidence>
<feature type="domain" description="HTH tetR-type" evidence="5">
    <location>
        <begin position="8"/>
        <end position="68"/>
    </location>
</feature>
<dbReference type="Proteomes" id="UP000885148">
    <property type="component" value="Unassembled WGS sequence"/>
</dbReference>
<dbReference type="AlphaFoldDB" id="A0A0D7L1B2"/>
<reference evidence="7" key="5">
    <citation type="submission" date="2024-02" db="EMBL/GenBank/DDBJ databases">
        <authorList>
            <consortium name="Clinical and Environmental Microbiology Branch: Whole genome sequencing antimicrobial resistance pathogens in the healthcare setting"/>
        </authorList>
    </citation>
    <scope>NUCLEOTIDE SEQUENCE</scope>
    <source>
        <strain evidence="8">2023GN-00102</strain>
        <strain evidence="6">2023GN-00287</strain>
        <strain evidence="7">Whole organism</strain>
    </source>
</reference>
<dbReference type="OrthoDB" id="5816932at2"/>
<dbReference type="EMBL" id="ABKLER030000054">
    <property type="protein sequence ID" value="EMN4148068.1"/>
    <property type="molecule type" value="Genomic_DNA"/>
</dbReference>
<evidence type="ECO:0000259" key="5">
    <source>
        <dbReference type="PROSITE" id="PS50977"/>
    </source>
</evidence>
<reference evidence="9" key="1">
    <citation type="journal article" date="2018" name="Genome Biol.">
        <title>SKESA: strategic k-mer extension for scrupulous assemblies.</title>
        <authorList>
            <person name="Souvorov A."/>
            <person name="Agarwala R."/>
            <person name="Lipman D.J."/>
        </authorList>
    </citation>
    <scope>NUCLEOTIDE SEQUENCE</scope>
    <source>
        <strain evidence="10">91871</strain>
        <strain evidence="9">O50</strain>
    </source>
</reference>
<evidence type="ECO:0000313" key="7">
    <source>
        <dbReference type="EMBL" id="EMM7460979.1"/>
    </source>
</evidence>
<dbReference type="GO" id="GO:0003677">
    <property type="term" value="F:DNA binding"/>
    <property type="evidence" value="ECO:0007669"/>
    <property type="project" value="UniProtKB-UniRule"/>
</dbReference>
<gene>
    <name evidence="11" type="ORF">HV178_26650</name>
    <name evidence="9" type="ORF">I9Y29_005197</name>
    <name evidence="10" type="ORF">KV121_005474</name>
    <name evidence="7" type="ORF">P7U51_005594</name>
    <name evidence="8" type="ORF">PQQ21_005440</name>
    <name evidence="6" type="ORF">SGX49_005421</name>
</gene>
<dbReference type="Pfam" id="PF00440">
    <property type="entry name" value="TetR_N"/>
    <property type="match status" value="1"/>
</dbReference>
<keyword evidence="3" id="KW-0804">Transcription</keyword>
<dbReference type="InterPro" id="IPR009057">
    <property type="entry name" value="Homeodomain-like_sf"/>
</dbReference>
<accession>A0A0D7L1B2</accession>
<dbReference type="EMBL" id="ABOSXX010000066">
    <property type="protein sequence ID" value="ELV3682907.1"/>
    <property type="molecule type" value="Genomic_DNA"/>
</dbReference>
<evidence type="ECO:0000313" key="8">
    <source>
        <dbReference type="EMBL" id="EMN4148068.1"/>
    </source>
</evidence>
<keyword evidence="11" id="KW-0614">Plasmid</keyword>
<keyword evidence="1" id="KW-0805">Transcription regulation</keyword>
<feature type="DNA-binding region" description="H-T-H motif" evidence="4">
    <location>
        <begin position="31"/>
        <end position="50"/>
    </location>
</feature>
<evidence type="ECO:0000313" key="9">
    <source>
        <dbReference type="EMBL" id="HAT3900695.1"/>
    </source>
</evidence>
<proteinExistence type="predicted"/>
<dbReference type="PANTHER" id="PTHR47506:SF6">
    <property type="entry name" value="HTH-TYPE TRANSCRIPTIONAL REPRESSOR NEMR"/>
    <property type="match status" value="1"/>
</dbReference>
<keyword evidence="2 4" id="KW-0238">DNA-binding</keyword>
<evidence type="ECO:0000313" key="11">
    <source>
        <dbReference type="EMBL" id="QLV33544.1"/>
    </source>
</evidence>
<evidence type="ECO:0000256" key="2">
    <source>
        <dbReference type="ARBA" id="ARBA00023125"/>
    </source>
</evidence>
<geneLocation type="plasmid" evidence="11">
    <name>pRHBSTW-00370_3</name>
</geneLocation>
<reference evidence="9" key="3">
    <citation type="submission" date="2020-09" db="EMBL/GenBank/DDBJ databases">
        <authorList>
            <consortium name="NCBI Pathogen Detection Project"/>
        </authorList>
    </citation>
    <scope>NUCLEOTIDE SEQUENCE</scope>
    <source>
        <strain evidence="10">91871</strain>
        <strain evidence="9">O50</strain>
    </source>
</reference>
<dbReference type="EMBL" id="DACSXJ010000069">
    <property type="protein sequence ID" value="HAT3900695.1"/>
    <property type="molecule type" value="Genomic_DNA"/>
</dbReference>
<dbReference type="SUPFAM" id="SSF46689">
    <property type="entry name" value="Homeodomain-like"/>
    <property type="match status" value="1"/>
</dbReference>
<evidence type="ECO:0000256" key="3">
    <source>
        <dbReference type="ARBA" id="ARBA00023163"/>
    </source>
</evidence>
<dbReference type="PANTHER" id="PTHR47506">
    <property type="entry name" value="TRANSCRIPTIONAL REGULATORY PROTEIN"/>
    <property type="match status" value="1"/>
</dbReference>
<dbReference type="PROSITE" id="PS50977">
    <property type="entry name" value="HTH_TETR_2"/>
    <property type="match status" value="1"/>
</dbReference>
<evidence type="ECO:0000256" key="1">
    <source>
        <dbReference type="ARBA" id="ARBA00023015"/>
    </source>
</evidence>
<name>A0A0D7L1B2_CITFR</name>
<protein>
    <submittedName>
        <fullName evidence="9">TetR/AcrR family transcriptional regulator</fullName>
    </submittedName>
</protein>
<dbReference type="Proteomes" id="UP001279522">
    <property type="component" value="Unassembled WGS sequence"/>
</dbReference>
<reference evidence="12" key="2">
    <citation type="submission" date="2020-06" db="EMBL/GenBank/DDBJ databases">
        <title>REHAB project genomes.</title>
        <authorList>
            <person name="Shaw L.P."/>
        </authorList>
    </citation>
    <scope>NUCLEOTIDE SEQUENCE [LARGE SCALE GENOMIC DNA]</scope>
    <source>
        <strain evidence="12">RHBSTW-00370</strain>
        <plasmid evidence="12">prhbstw-00370_3</plasmid>
    </source>
</reference>
<evidence type="ECO:0000256" key="4">
    <source>
        <dbReference type="PROSITE-ProRule" id="PRU00335"/>
    </source>
</evidence>
<sequence>MGKKLSGMSTRTRILNAARECFAENGFHNTSMKTICKASDMSPGTLYHHFVSKEALIQAIILEDQERALTRFRHPLEGVGLVDYLVDSMIDVTHEDCAQRALVMEIMAEGMRNPQVADMLKSKYQTITDFLVARFNDAQAKGEIGNNINNRKAARLLLSLTYGILSDIEADENSRDADFAMTFRDMIGGMLHVGNTVNKQGT</sequence>
<dbReference type="Proteomes" id="UP001169574">
    <property type="component" value="Unassembled WGS sequence"/>
</dbReference>
<evidence type="ECO:0000313" key="12">
    <source>
        <dbReference type="Proteomes" id="UP000512222"/>
    </source>
</evidence>
<dbReference type="SUPFAM" id="SSF48498">
    <property type="entry name" value="Tetracyclin repressor-like, C-terminal domain"/>
    <property type="match status" value="1"/>
</dbReference>
<evidence type="ECO:0000313" key="10">
    <source>
        <dbReference type="EMBL" id="HBH7045298.1"/>
    </source>
</evidence>
<geneLocation type="plasmid" evidence="12">
    <name>prhbstw-00370_3</name>
</geneLocation>
<dbReference type="Gene3D" id="1.10.357.10">
    <property type="entry name" value="Tetracycline Repressor, domain 2"/>
    <property type="match status" value="1"/>
</dbReference>
<dbReference type="EMBL" id="ABLGCN030000039">
    <property type="protein sequence ID" value="EMM7460979.1"/>
    <property type="molecule type" value="Genomic_DNA"/>
</dbReference>
<dbReference type="InterPro" id="IPR036271">
    <property type="entry name" value="Tet_transcr_reg_TetR-rel_C_sf"/>
</dbReference>
<organism evidence="9">
    <name type="scientific">Citrobacter freundii</name>
    <dbReference type="NCBI Taxonomy" id="546"/>
    <lineage>
        <taxon>Bacteria</taxon>
        <taxon>Pseudomonadati</taxon>
        <taxon>Pseudomonadota</taxon>
        <taxon>Gammaproteobacteria</taxon>
        <taxon>Enterobacterales</taxon>
        <taxon>Enterobacteriaceae</taxon>
        <taxon>Citrobacter</taxon>
        <taxon>Citrobacter freundii complex</taxon>
    </lineage>
</organism>
<dbReference type="Proteomes" id="UP000512222">
    <property type="component" value="Plasmid pRHBSTW-00370_3"/>
</dbReference>
<dbReference type="PRINTS" id="PR00455">
    <property type="entry name" value="HTHTETR"/>
</dbReference>
<dbReference type="EMBL" id="CP056575">
    <property type="protein sequence ID" value="QLV33544.1"/>
    <property type="molecule type" value="Genomic_DNA"/>
</dbReference>
<dbReference type="RefSeq" id="WP_022652299.1">
    <property type="nucleotide sequence ID" value="NZ_CAKNEP010000033.1"/>
</dbReference>
<dbReference type="GeneID" id="86978943"/>
<dbReference type="Proteomes" id="UP000855471">
    <property type="component" value="Unassembled WGS sequence"/>
</dbReference>
<reference evidence="11" key="4">
    <citation type="journal article" date="2021" name="Microb. Genom.">
        <title>A genomic epidemiological study shows that prevalence of antimicrobial resistance in Enterobacterales is associated with the livestock host, as well as antimicrobial usage.</title>
        <authorList>
            <person name="AbuOun M."/>
            <person name="Jones H."/>
            <person name="Stubberfield E."/>
            <person name="Gilson D."/>
            <person name="Shaw L.P."/>
            <person name="Hubbard A.T.M."/>
            <person name="Chau K.K."/>
            <person name="Sebra R."/>
            <person name="Peto T.E.A."/>
            <person name="Crook D.W."/>
            <person name="Read D.S."/>
            <person name="Gweon H.S."/>
            <person name="Walker A.S."/>
            <person name="Stoesser N."/>
            <person name="Smith R.P."/>
            <person name="Anjum M.F."/>
            <person name="On Behalf Of The Rehab Consortium."/>
        </authorList>
    </citation>
    <scope>NUCLEOTIDE SEQUENCE</scope>
    <source>
        <strain evidence="11">RHBSTW-00370</strain>
    </source>
</reference>
<dbReference type="InterPro" id="IPR001647">
    <property type="entry name" value="HTH_TetR"/>
</dbReference>